<organism evidence="1 2">
    <name type="scientific">Rosa chinensis</name>
    <name type="common">China rose</name>
    <dbReference type="NCBI Taxonomy" id="74649"/>
    <lineage>
        <taxon>Eukaryota</taxon>
        <taxon>Viridiplantae</taxon>
        <taxon>Streptophyta</taxon>
        <taxon>Embryophyta</taxon>
        <taxon>Tracheophyta</taxon>
        <taxon>Spermatophyta</taxon>
        <taxon>Magnoliopsida</taxon>
        <taxon>eudicotyledons</taxon>
        <taxon>Gunneridae</taxon>
        <taxon>Pentapetalae</taxon>
        <taxon>rosids</taxon>
        <taxon>fabids</taxon>
        <taxon>Rosales</taxon>
        <taxon>Rosaceae</taxon>
        <taxon>Rosoideae</taxon>
        <taxon>Rosoideae incertae sedis</taxon>
        <taxon>Rosa</taxon>
    </lineage>
</organism>
<reference evidence="1 2" key="1">
    <citation type="journal article" date="2018" name="Nat. Genet.">
        <title>The Rosa genome provides new insights in the design of modern roses.</title>
        <authorList>
            <person name="Bendahmane M."/>
        </authorList>
    </citation>
    <scope>NUCLEOTIDE SEQUENCE [LARGE SCALE GENOMIC DNA]</scope>
    <source>
        <strain evidence="2">cv. Old Blush</strain>
    </source>
</reference>
<evidence type="ECO:0000313" key="2">
    <source>
        <dbReference type="Proteomes" id="UP000238479"/>
    </source>
</evidence>
<gene>
    <name evidence="1" type="ORF">RchiOBHm_Chr6g0248081</name>
</gene>
<dbReference type="AlphaFoldDB" id="A0A2P6PJY6"/>
<evidence type="ECO:0000313" key="1">
    <source>
        <dbReference type="EMBL" id="PRQ22239.1"/>
    </source>
</evidence>
<protein>
    <submittedName>
        <fullName evidence="1">Uncharacterized protein</fullName>
    </submittedName>
</protein>
<comment type="caution">
    <text evidence="1">The sequence shown here is derived from an EMBL/GenBank/DDBJ whole genome shotgun (WGS) entry which is preliminary data.</text>
</comment>
<sequence>MLVLKKKKLLAYKNELDKAFNFNISTSLVRQLVQYHFPPTHFISLPITTVLSRSFNLHSSTCTIATVFKTCASLSLGAQIQSLSKANSLSINGVILLSISICR</sequence>
<name>A0A2P6PJY6_ROSCH</name>
<accession>A0A2P6PJY6</accession>
<dbReference type="Gramene" id="PRQ22239">
    <property type="protein sequence ID" value="PRQ22239"/>
    <property type="gene ID" value="RchiOBHm_Chr6g0248081"/>
</dbReference>
<dbReference type="EMBL" id="PDCK01000044">
    <property type="protein sequence ID" value="PRQ22239.1"/>
    <property type="molecule type" value="Genomic_DNA"/>
</dbReference>
<dbReference type="Proteomes" id="UP000238479">
    <property type="component" value="Chromosome 6"/>
</dbReference>
<keyword evidence="2" id="KW-1185">Reference proteome</keyword>
<proteinExistence type="predicted"/>